<dbReference type="SUPFAM" id="SSF51735">
    <property type="entry name" value="NAD(P)-binding Rossmann-fold domains"/>
    <property type="match status" value="1"/>
</dbReference>
<dbReference type="EMBL" id="MU404363">
    <property type="protein sequence ID" value="KAI1608542.1"/>
    <property type="molecule type" value="Genomic_DNA"/>
</dbReference>
<proteinExistence type="inferred from homology"/>
<dbReference type="GO" id="GO:0016491">
    <property type="term" value="F:oxidoreductase activity"/>
    <property type="evidence" value="ECO:0007669"/>
    <property type="project" value="UniProtKB-KW"/>
</dbReference>
<gene>
    <name evidence="3" type="ORF">EDD36DRAFT_499995</name>
</gene>
<evidence type="ECO:0000313" key="4">
    <source>
        <dbReference type="Proteomes" id="UP001203852"/>
    </source>
</evidence>
<dbReference type="Pfam" id="PF00106">
    <property type="entry name" value="adh_short"/>
    <property type="match status" value="1"/>
</dbReference>
<dbReference type="PANTHER" id="PTHR43157:SF31">
    <property type="entry name" value="PHOSPHATIDYLINOSITOL-GLYCAN BIOSYNTHESIS CLASS F PROTEIN"/>
    <property type="match status" value="1"/>
</dbReference>
<dbReference type="AlphaFoldDB" id="A0AAN6I8H2"/>
<keyword evidence="2" id="KW-0560">Oxidoreductase</keyword>
<comment type="caution">
    <text evidence="3">The sequence shown here is derived from an EMBL/GenBank/DDBJ whole genome shotgun (WGS) entry which is preliminary data.</text>
</comment>
<dbReference type="Proteomes" id="UP001203852">
    <property type="component" value="Unassembled WGS sequence"/>
</dbReference>
<evidence type="ECO:0000313" key="3">
    <source>
        <dbReference type="EMBL" id="KAI1608542.1"/>
    </source>
</evidence>
<dbReference type="InterPro" id="IPR002347">
    <property type="entry name" value="SDR_fam"/>
</dbReference>
<dbReference type="PANTHER" id="PTHR43157">
    <property type="entry name" value="PHOSPHATIDYLINOSITOL-GLYCAN BIOSYNTHESIS CLASS F PROTEIN-RELATED"/>
    <property type="match status" value="1"/>
</dbReference>
<reference evidence="3" key="1">
    <citation type="journal article" date="2022" name="bioRxiv">
        <title>Deciphering the potential niche of two novel black yeast fungi from a biological soil crust based on their genomes, phenotypes, and melanin regulation.</title>
        <authorList>
            <consortium name="DOE Joint Genome Institute"/>
            <person name="Carr E.C."/>
            <person name="Barton Q."/>
            <person name="Grambo S."/>
            <person name="Sullivan M."/>
            <person name="Renfro C.M."/>
            <person name="Kuo A."/>
            <person name="Pangilinan J."/>
            <person name="Lipzen A."/>
            <person name="Keymanesh K."/>
            <person name="Savage E."/>
            <person name="Barry K."/>
            <person name="Grigoriev I.V."/>
            <person name="Riekhof W.R."/>
            <person name="Harris S.S."/>
        </authorList>
    </citation>
    <scope>NUCLEOTIDE SEQUENCE</scope>
    <source>
        <strain evidence="3">JF 03-4F</strain>
    </source>
</reference>
<evidence type="ECO:0000256" key="1">
    <source>
        <dbReference type="ARBA" id="ARBA00006484"/>
    </source>
</evidence>
<evidence type="ECO:0000256" key="2">
    <source>
        <dbReference type="ARBA" id="ARBA00023002"/>
    </source>
</evidence>
<organism evidence="3 4">
    <name type="scientific">Exophiala viscosa</name>
    <dbReference type="NCBI Taxonomy" id="2486360"/>
    <lineage>
        <taxon>Eukaryota</taxon>
        <taxon>Fungi</taxon>
        <taxon>Dikarya</taxon>
        <taxon>Ascomycota</taxon>
        <taxon>Pezizomycotina</taxon>
        <taxon>Eurotiomycetes</taxon>
        <taxon>Chaetothyriomycetidae</taxon>
        <taxon>Chaetothyriales</taxon>
        <taxon>Herpotrichiellaceae</taxon>
        <taxon>Exophiala</taxon>
    </lineage>
</organism>
<accession>A0AAN6I8H2</accession>
<protein>
    <recommendedName>
        <fullName evidence="5">NAD(P)-binding protein</fullName>
    </recommendedName>
</protein>
<comment type="similarity">
    <text evidence="1">Belongs to the short-chain dehydrogenases/reductases (SDR) family.</text>
</comment>
<sequence>MGILGDVIQMNVGQILQTPTVPAVDFTGKTVVITGANTGLGLEAAKHIYSLNASHLILACRDLTKGEHARTQIIEARRQSASDQTQTVEVWQLDMANFGSVITFGERLKSLEKLHALIANAGIDVDHWELFEGMESTLTVNVVSTMLLAVLAIPQLQKTVAAEKESQPSHLTFTGSVIHIFAKDQYLSQPKTGNIFQSLNNPATADMSGRYLLSKLILLLCVRGLAHRLDRTNLTVNYVNPGWCKTELFRTHDGGFGGRLGLRLIGRTAEEGSRTLVHGISAGSESHGKYVSECRIKPESSFVRSESSADIQERVWAELVTILETIRPGATKDLIQ</sequence>
<keyword evidence="4" id="KW-1185">Reference proteome</keyword>
<dbReference type="InterPro" id="IPR036291">
    <property type="entry name" value="NAD(P)-bd_dom_sf"/>
</dbReference>
<evidence type="ECO:0008006" key="5">
    <source>
        <dbReference type="Google" id="ProtNLM"/>
    </source>
</evidence>
<dbReference type="PRINTS" id="PR00081">
    <property type="entry name" value="GDHRDH"/>
</dbReference>
<dbReference type="Gene3D" id="3.40.50.720">
    <property type="entry name" value="NAD(P)-binding Rossmann-like Domain"/>
    <property type="match status" value="1"/>
</dbReference>
<name>A0AAN6I8H2_9EURO</name>